<evidence type="ECO:0000256" key="3">
    <source>
        <dbReference type="PROSITE-ProRule" id="PRU01161"/>
    </source>
</evidence>
<dbReference type="Gene3D" id="3.40.1090.10">
    <property type="entry name" value="Cytosolic phospholipase A2 catalytic domain"/>
    <property type="match status" value="1"/>
</dbReference>
<evidence type="ECO:0000259" key="4">
    <source>
        <dbReference type="PROSITE" id="PS51635"/>
    </source>
</evidence>
<accession>A0A835HNQ1</accession>
<comment type="caution">
    <text evidence="3">Lacks conserved residue(s) required for the propagation of feature annotation.</text>
</comment>
<name>A0A835HNQ1_9MAGN</name>
<evidence type="ECO:0000256" key="1">
    <source>
        <dbReference type="ARBA" id="ARBA00010240"/>
    </source>
</evidence>
<dbReference type="GO" id="GO:0004620">
    <property type="term" value="F:phospholipase activity"/>
    <property type="evidence" value="ECO:0007669"/>
    <property type="project" value="TreeGrafter"/>
</dbReference>
<comment type="similarity">
    <text evidence="1">Belongs to the patatin family.</text>
</comment>
<evidence type="ECO:0000256" key="2">
    <source>
        <dbReference type="ARBA" id="ARBA00023098"/>
    </source>
</evidence>
<comment type="caution">
    <text evidence="5">The sequence shown here is derived from an EMBL/GenBank/DDBJ whole genome shotgun (WGS) entry which is preliminary data.</text>
</comment>
<dbReference type="PANTHER" id="PTHR32176:SF92">
    <property type="entry name" value="XYLOSE ISOMERASE"/>
    <property type="match status" value="1"/>
</dbReference>
<dbReference type="InterPro" id="IPR016035">
    <property type="entry name" value="Acyl_Trfase/lysoPLipase"/>
</dbReference>
<dbReference type="PANTHER" id="PTHR32176">
    <property type="entry name" value="XYLOSE ISOMERASE"/>
    <property type="match status" value="1"/>
</dbReference>
<organism evidence="5 6">
    <name type="scientific">Coptis chinensis</name>
    <dbReference type="NCBI Taxonomy" id="261450"/>
    <lineage>
        <taxon>Eukaryota</taxon>
        <taxon>Viridiplantae</taxon>
        <taxon>Streptophyta</taxon>
        <taxon>Embryophyta</taxon>
        <taxon>Tracheophyta</taxon>
        <taxon>Spermatophyta</taxon>
        <taxon>Magnoliopsida</taxon>
        <taxon>Ranunculales</taxon>
        <taxon>Ranunculaceae</taxon>
        <taxon>Coptidoideae</taxon>
        <taxon>Coptis</taxon>
    </lineage>
</organism>
<proteinExistence type="inferred from homology"/>
<sequence>MSQLCKGPQDSPGYWILTGAKLDLELGKICLHDYRERKEKNARESQLHTKPNHYELDGEEVRLADYFDVVAGTSTGGLIATMITAPDDNNRPLYATKDIVAFYLKHCPDIFPKKNK</sequence>
<dbReference type="GO" id="GO:0047372">
    <property type="term" value="F:monoacylglycerol lipase activity"/>
    <property type="evidence" value="ECO:0007669"/>
    <property type="project" value="TreeGrafter"/>
</dbReference>
<dbReference type="PROSITE" id="PS51635">
    <property type="entry name" value="PNPLA"/>
    <property type="match status" value="1"/>
</dbReference>
<keyword evidence="6" id="KW-1185">Reference proteome</keyword>
<dbReference type="InterPro" id="IPR002641">
    <property type="entry name" value="PNPLA_dom"/>
</dbReference>
<dbReference type="AlphaFoldDB" id="A0A835HNQ1"/>
<reference evidence="5 6" key="1">
    <citation type="submission" date="2020-10" db="EMBL/GenBank/DDBJ databases">
        <title>The Coptis chinensis genome and diversification of protoberbering-type alkaloids.</title>
        <authorList>
            <person name="Wang B."/>
            <person name="Shu S."/>
            <person name="Song C."/>
            <person name="Liu Y."/>
        </authorList>
    </citation>
    <scope>NUCLEOTIDE SEQUENCE [LARGE SCALE GENOMIC DNA]</scope>
    <source>
        <strain evidence="5">HL-2020</strain>
        <tissue evidence="5">Leaf</tissue>
    </source>
</reference>
<dbReference type="Proteomes" id="UP000631114">
    <property type="component" value="Unassembled WGS sequence"/>
</dbReference>
<feature type="short sequence motif" description="GXSXG" evidence="3">
    <location>
        <begin position="72"/>
        <end position="76"/>
    </location>
</feature>
<dbReference type="SUPFAM" id="SSF52151">
    <property type="entry name" value="FabD/lysophospholipase-like"/>
    <property type="match status" value="1"/>
</dbReference>
<dbReference type="GO" id="GO:0006629">
    <property type="term" value="P:lipid metabolic process"/>
    <property type="evidence" value="ECO:0007669"/>
    <property type="project" value="UniProtKB-KW"/>
</dbReference>
<evidence type="ECO:0000313" key="5">
    <source>
        <dbReference type="EMBL" id="KAF9601667.1"/>
    </source>
</evidence>
<dbReference type="OrthoDB" id="912684at2759"/>
<evidence type="ECO:0000313" key="6">
    <source>
        <dbReference type="Proteomes" id="UP000631114"/>
    </source>
</evidence>
<dbReference type="EMBL" id="JADFTS010000006">
    <property type="protein sequence ID" value="KAF9601667.1"/>
    <property type="molecule type" value="Genomic_DNA"/>
</dbReference>
<gene>
    <name evidence="5" type="ORF">IFM89_021719</name>
</gene>
<keyword evidence="2" id="KW-0443">Lipid metabolism</keyword>
<protein>
    <recommendedName>
        <fullName evidence="4">PNPLA domain-containing protein</fullName>
    </recommendedName>
</protein>
<feature type="domain" description="PNPLA" evidence="4">
    <location>
        <begin position="4"/>
        <end position="116"/>
    </location>
</feature>